<accession>A0A4Y2IYV3</accession>
<proteinExistence type="predicted"/>
<evidence type="ECO:0000313" key="1">
    <source>
        <dbReference type="EMBL" id="GBM82076.1"/>
    </source>
</evidence>
<evidence type="ECO:0000313" key="2">
    <source>
        <dbReference type="Proteomes" id="UP000499080"/>
    </source>
</evidence>
<dbReference type="EMBL" id="BGPR01002987">
    <property type="protein sequence ID" value="GBM82076.1"/>
    <property type="molecule type" value="Genomic_DNA"/>
</dbReference>
<dbReference type="Proteomes" id="UP000499080">
    <property type="component" value="Unassembled WGS sequence"/>
</dbReference>
<sequence>MLSVRVSTHMRFVWAKFRRSDYRLEVVAVVLCAYTFSRPRVSLVSCPMPLLSALSSNRKEIVTEPEIWMCYPAIISRGAATGETGGGRVPCRVCCAPPPSWKIFVWGIQLADKDLVKIWDQFHYIRPLVQ</sequence>
<organism evidence="1 2">
    <name type="scientific">Araneus ventricosus</name>
    <name type="common">Orbweaver spider</name>
    <name type="synonym">Epeira ventricosa</name>
    <dbReference type="NCBI Taxonomy" id="182803"/>
    <lineage>
        <taxon>Eukaryota</taxon>
        <taxon>Metazoa</taxon>
        <taxon>Ecdysozoa</taxon>
        <taxon>Arthropoda</taxon>
        <taxon>Chelicerata</taxon>
        <taxon>Arachnida</taxon>
        <taxon>Araneae</taxon>
        <taxon>Araneomorphae</taxon>
        <taxon>Entelegynae</taxon>
        <taxon>Araneoidea</taxon>
        <taxon>Araneidae</taxon>
        <taxon>Araneus</taxon>
    </lineage>
</organism>
<reference evidence="1 2" key="1">
    <citation type="journal article" date="2019" name="Sci. Rep.">
        <title>Orb-weaving spider Araneus ventricosus genome elucidates the spidroin gene catalogue.</title>
        <authorList>
            <person name="Kono N."/>
            <person name="Nakamura H."/>
            <person name="Ohtoshi R."/>
            <person name="Moran D.A.P."/>
            <person name="Shinohara A."/>
            <person name="Yoshida Y."/>
            <person name="Fujiwara M."/>
            <person name="Mori M."/>
            <person name="Tomita M."/>
            <person name="Arakawa K."/>
        </authorList>
    </citation>
    <scope>NUCLEOTIDE SEQUENCE [LARGE SCALE GENOMIC DNA]</scope>
</reference>
<keyword evidence="2" id="KW-1185">Reference proteome</keyword>
<protein>
    <submittedName>
        <fullName evidence="1">Uncharacterized protein</fullName>
    </submittedName>
</protein>
<dbReference type="AlphaFoldDB" id="A0A4Y2IYV3"/>
<gene>
    <name evidence="1" type="ORF">AVEN_97986_1</name>
</gene>
<name>A0A4Y2IYV3_ARAVE</name>
<comment type="caution">
    <text evidence="1">The sequence shown here is derived from an EMBL/GenBank/DDBJ whole genome shotgun (WGS) entry which is preliminary data.</text>
</comment>